<dbReference type="Proteomes" id="UP000262524">
    <property type="component" value="Unassembled WGS sequence"/>
</dbReference>
<reference evidence="3 4" key="1">
    <citation type="submission" date="2018-08" db="EMBL/GenBank/DDBJ databases">
        <title>A genome reference for cultivated species of the human gut microbiota.</title>
        <authorList>
            <person name="Zou Y."/>
            <person name="Xue W."/>
            <person name="Luo G."/>
        </authorList>
    </citation>
    <scope>NUCLEOTIDE SEQUENCE [LARGE SCALE GENOMIC DNA]</scope>
    <source>
        <strain evidence="2 4">AF45-14BH</strain>
        <strain evidence="1 3">TM10-1AC</strain>
    </source>
</reference>
<dbReference type="EMBL" id="QSOE01000056">
    <property type="protein sequence ID" value="RGI86847.1"/>
    <property type="molecule type" value="Genomic_DNA"/>
</dbReference>
<evidence type="ECO:0000313" key="1">
    <source>
        <dbReference type="EMBL" id="RGI86847.1"/>
    </source>
</evidence>
<gene>
    <name evidence="2" type="ORF">DW068_03895</name>
    <name evidence="1" type="ORF">DXD91_09180</name>
</gene>
<dbReference type="Proteomes" id="UP000283497">
    <property type="component" value="Unassembled WGS sequence"/>
</dbReference>
<dbReference type="AlphaFoldDB" id="A0A374NKD4"/>
<dbReference type="EMBL" id="QRNJ01000010">
    <property type="protein sequence ID" value="RHK40616.1"/>
    <property type="molecule type" value="Genomic_DNA"/>
</dbReference>
<sequence length="124" mass="13999">MRKKIISYTTQLLLILFLSSSCIYLAKEISRTAKETELTEPIATKDFVFRSVLDKKNPGTLSIKGNDNEVINVYLLEGTLYKTIAVKKGEMKKVRLPSGYYEISRAGGPSYWMIVCPEGKTILE</sequence>
<dbReference type="PROSITE" id="PS51257">
    <property type="entry name" value="PROKAR_LIPOPROTEIN"/>
    <property type="match status" value="1"/>
</dbReference>
<accession>A0A374NKD4</accession>
<evidence type="ECO:0000313" key="3">
    <source>
        <dbReference type="Proteomes" id="UP000262524"/>
    </source>
</evidence>
<evidence type="ECO:0000313" key="2">
    <source>
        <dbReference type="EMBL" id="RHK40616.1"/>
    </source>
</evidence>
<comment type="caution">
    <text evidence="1">The sequence shown here is derived from an EMBL/GenBank/DDBJ whole genome shotgun (WGS) entry which is preliminary data.</text>
</comment>
<evidence type="ECO:0008006" key="5">
    <source>
        <dbReference type="Google" id="ProtNLM"/>
    </source>
</evidence>
<name>A0A374NKD4_9FIRM</name>
<proteinExistence type="predicted"/>
<dbReference type="RefSeq" id="WP_117982720.1">
    <property type="nucleotide sequence ID" value="NZ_QSOE01000056.1"/>
</dbReference>
<organism evidence="1 3">
    <name type="scientific">Anaerobutyricum hallii</name>
    <dbReference type="NCBI Taxonomy" id="39488"/>
    <lineage>
        <taxon>Bacteria</taxon>
        <taxon>Bacillati</taxon>
        <taxon>Bacillota</taxon>
        <taxon>Clostridia</taxon>
        <taxon>Lachnospirales</taxon>
        <taxon>Lachnospiraceae</taxon>
        <taxon>Anaerobutyricum</taxon>
    </lineage>
</organism>
<evidence type="ECO:0000313" key="4">
    <source>
        <dbReference type="Proteomes" id="UP000283497"/>
    </source>
</evidence>
<protein>
    <recommendedName>
        <fullName evidence="5">Lipoprotein</fullName>
    </recommendedName>
</protein>